<dbReference type="AlphaFoldDB" id="A0A8T0EPH8"/>
<name>A0A8T0EPH8_ARGBR</name>
<evidence type="ECO:0000256" key="2">
    <source>
        <dbReference type="SAM" id="SignalP"/>
    </source>
</evidence>
<accession>A0A8T0EPH8</accession>
<feature type="domain" description="Chitin-binding type-2" evidence="3">
    <location>
        <begin position="145"/>
        <end position="204"/>
    </location>
</feature>
<sequence>MRTLYAELFILATLLAVSAQQYRVKRYVGNGQRGNNDWNWNPVGQSKSPSQGTWSSLKGDGSAPNRLTDSKTNRNGKRNTDSWSPTDVQQKDDDDMVWSPQPPQGNNKGSAYPEGDENTGGKLETLLRGVPGMDFPDFLAVPETSFDCSAMPSQGYYGDVEAGCQVFHICQPGNRKDSFLCPVGTIFNQKHFVCDWWFNVNCSETMSFYNLNNEIYKETTVQPEVVPSTEKTLPWSAQDLDKKRSSTKSWAPQPTTGKQGMPRKDVATKRGGKGDTVSTSREAWSHSGVQKEVTLSWSTSGNYGSSSISLNTLASTAKPIWFGIDGQPAKDQSDVMRKRNGIVQPFGTRMKPTSMATAGTWNPTDVFQPTTSPKKSNSIFHSSTTRNWASSENFPETSIVPTGVKGVWEQETTKKVDQDMSPTIVGHRGIVTKSEGPSAGQKNKAFSDHNKAWNSQRQAPHSSSDHIESSASSSKTWRRRVSKQKSGKKLPRKSTTSDINSISRQNSWK</sequence>
<dbReference type="GO" id="GO:0005576">
    <property type="term" value="C:extracellular region"/>
    <property type="evidence" value="ECO:0007669"/>
    <property type="project" value="InterPro"/>
</dbReference>
<evidence type="ECO:0000313" key="5">
    <source>
        <dbReference type="Proteomes" id="UP000807504"/>
    </source>
</evidence>
<evidence type="ECO:0000256" key="1">
    <source>
        <dbReference type="SAM" id="MobiDB-lite"/>
    </source>
</evidence>
<dbReference type="SUPFAM" id="SSF57625">
    <property type="entry name" value="Invertebrate chitin-binding proteins"/>
    <property type="match status" value="1"/>
</dbReference>
<feature type="region of interest" description="Disordered" evidence="1">
    <location>
        <begin position="345"/>
        <end position="364"/>
    </location>
</feature>
<feature type="compositionally biased region" description="Polar residues" evidence="1">
    <location>
        <begin position="247"/>
        <end position="258"/>
    </location>
</feature>
<reference evidence="4" key="1">
    <citation type="journal article" date="2020" name="bioRxiv">
        <title>Chromosome-level reference genome of the European wasp spider Argiope bruennichi: a resource for studies on range expansion and evolutionary adaptation.</title>
        <authorList>
            <person name="Sheffer M.M."/>
            <person name="Hoppe A."/>
            <person name="Krehenwinkel H."/>
            <person name="Uhl G."/>
            <person name="Kuss A.W."/>
            <person name="Jensen L."/>
            <person name="Jensen C."/>
            <person name="Gillespie R.G."/>
            <person name="Hoff K.J."/>
            <person name="Prost S."/>
        </authorList>
    </citation>
    <scope>NUCLEOTIDE SEQUENCE</scope>
</reference>
<evidence type="ECO:0000313" key="4">
    <source>
        <dbReference type="EMBL" id="KAF8777378.1"/>
    </source>
</evidence>
<feature type="compositionally biased region" description="Basic residues" evidence="1">
    <location>
        <begin position="476"/>
        <end position="492"/>
    </location>
</feature>
<feature type="compositionally biased region" description="Polar residues" evidence="1">
    <location>
        <begin position="354"/>
        <end position="364"/>
    </location>
</feature>
<feature type="chain" id="PRO_5035926966" evidence="2">
    <location>
        <begin position="20"/>
        <end position="509"/>
    </location>
</feature>
<organism evidence="4 5">
    <name type="scientific">Argiope bruennichi</name>
    <name type="common">Wasp spider</name>
    <name type="synonym">Aranea bruennichi</name>
    <dbReference type="NCBI Taxonomy" id="94029"/>
    <lineage>
        <taxon>Eukaryota</taxon>
        <taxon>Metazoa</taxon>
        <taxon>Ecdysozoa</taxon>
        <taxon>Arthropoda</taxon>
        <taxon>Chelicerata</taxon>
        <taxon>Arachnida</taxon>
        <taxon>Araneae</taxon>
        <taxon>Araneomorphae</taxon>
        <taxon>Entelegynae</taxon>
        <taxon>Araneoidea</taxon>
        <taxon>Araneidae</taxon>
        <taxon>Argiope</taxon>
    </lineage>
</organism>
<dbReference type="InterPro" id="IPR036508">
    <property type="entry name" value="Chitin-bd_dom_sf"/>
</dbReference>
<keyword evidence="5" id="KW-1185">Reference proteome</keyword>
<feature type="region of interest" description="Disordered" evidence="1">
    <location>
        <begin position="29"/>
        <end position="124"/>
    </location>
</feature>
<dbReference type="Gene3D" id="2.170.140.10">
    <property type="entry name" value="Chitin binding domain"/>
    <property type="match status" value="1"/>
</dbReference>
<dbReference type="SMART" id="SM00494">
    <property type="entry name" value="ChtBD2"/>
    <property type="match status" value="1"/>
</dbReference>
<feature type="compositionally biased region" description="Polar residues" evidence="1">
    <location>
        <begin position="452"/>
        <end position="461"/>
    </location>
</feature>
<feature type="region of interest" description="Disordered" evidence="1">
    <location>
        <begin position="227"/>
        <end position="285"/>
    </location>
</feature>
<dbReference type="InterPro" id="IPR052976">
    <property type="entry name" value="Scoloptoxin-like"/>
</dbReference>
<feature type="compositionally biased region" description="Polar residues" evidence="1">
    <location>
        <begin position="493"/>
        <end position="509"/>
    </location>
</feature>
<dbReference type="PROSITE" id="PS50940">
    <property type="entry name" value="CHIT_BIND_II"/>
    <property type="match status" value="1"/>
</dbReference>
<feature type="region of interest" description="Disordered" evidence="1">
    <location>
        <begin position="430"/>
        <end position="509"/>
    </location>
</feature>
<dbReference type="InterPro" id="IPR002557">
    <property type="entry name" value="Chitin-bd_dom"/>
</dbReference>
<reference evidence="4" key="2">
    <citation type="submission" date="2020-06" db="EMBL/GenBank/DDBJ databases">
        <authorList>
            <person name="Sheffer M."/>
        </authorList>
    </citation>
    <scope>NUCLEOTIDE SEQUENCE</scope>
</reference>
<dbReference type="Proteomes" id="UP000807504">
    <property type="component" value="Unassembled WGS sequence"/>
</dbReference>
<feature type="compositionally biased region" description="Polar residues" evidence="1">
    <location>
        <begin position="33"/>
        <end position="56"/>
    </location>
</feature>
<comment type="caution">
    <text evidence="4">The sequence shown here is derived from an EMBL/GenBank/DDBJ whole genome shotgun (WGS) entry which is preliminary data.</text>
</comment>
<protein>
    <submittedName>
        <fullName evidence="4">U-scoloptoxin(01)-Cw1a like protein</fullName>
    </submittedName>
</protein>
<proteinExistence type="predicted"/>
<dbReference type="PANTHER" id="PTHR22933:SF42">
    <property type="entry name" value="FI18455P1-RELATED"/>
    <property type="match status" value="1"/>
</dbReference>
<dbReference type="Pfam" id="PF01607">
    <property type="entry name" value="CBM_14"/>
    <property type="match status" value="1"/>
</dbReference>
<feature type="signal peptide" evidence="2">
    <location>
        <begin position="1"/>
        <end position="19"/>
    </location>
</feature>
<dbReference type="PANTHER" id="PTHR22933">
    <property type="entry name" value="FI18007P1-RELATED"/>
    <property type="match status" value="1"/>
</dbReference>
<keyword evidence="2" id="KW-0732">Signal</keyword>
<gene>
    <name evidence="4" type="ORF">HNY73_014246</name>
</gene>
<dbReference type="GO" id="GO:0008061">
    <property type="term" value="F:chitin binding"/>
    <property type="evidence" value="ECO:0007669"/>
    <property type="project" value="InterPro"/>
</dbReference>
<dbReference type="EMBL" id="JABXBU010002072">
    <property type="protein sequence ID" value="KAF8777378.1"/>
    <property type="molecule type" value="Genomic_DNA"/>
</dbReference>
<evidence type="ECO:0000259" key="3">
    <source>
        <dbReference type="PROSITE" id="PS50940"/>
    </source>
</evidence>